<evidence type="ECO:0000256" key="13">
    <source>
        <dbReference type="PIRSR" id="PIRSR604808-3"/>
    </source>
</evidence>
<evidence type="ECO:0000256" key="2">
    <source>
        <dbReference type="ARBA" id="ARBA00001936"/>
    </source>
</evidence>
<comment type="subcellular location">
    <subcellularLocation>
        <location evidence="3">Nucleus</location>
    </subcellularLocation>
</comment>
<feature type="active site" description="Proton acceptor" evidence="11">
    <location>
        <position position="594"/>
    </location>
</feature>
<dbReference type="Gene3D" id="3.60.10.10">
    <property type="entry name" value="Endonuclease/exonuclease/phosphatase"/>
    <property type="match status" value="1"/>
</dbReference>
<comment type="cofactor">
    <cofactor evidence="12 14">
        <name>Mg(2+)</name>
        <dbReference type="ChEBI" id="CHEBI:18420"/>
    </cofactor>
    <cofactor evidence="12 14">
        <name>Mn(2+)</name>
        <dbReference type="ChEBI" id="CHEBI:29035"/>
    </cofactor>
    <text evidence="12 14">Probably binds two magnesium or manganese ions per subunit.</text>
</comment>
<dbReference type="PROSITE" id="PS00728">
    <property type="entry name" value="AP_NUCLEASE_F1_3"/>
    <property type="match status" value="1"/>
</dbReference>
<comment type="similarity">
    <text evidence="4 14">Belongs to the DNA repair enzymes AP/ExoA family.</text>
</comment>
<evidence type="ECO:0000256" key="7">
    <source>
        <dbReference type="ARBA" id="ARBA00022801"/>
    </source>
</evidence>
<feature type="compositionally biased region" description="Acidic residues" evidence="15">
    <location>
        <begin position="177"/>
        <end position="187"/>
    </location>
</feature>
<organism evidence="17 18">
    <name type="scientific">Ladona fulva</name>
    <name type="common">Scarce chaser dragonfly</name>
    <name type="synonym">Libellula fulva</name>
    <dbReference type="NCBI Taxonomy" id="123851"/>
    <lineage>
        <taxon>Eukaryota</taxon>
        <taxon>Metazoa</taxon>
        <taxon>Ecdysozoa</taxon>
        <taxon>Arthropoda</taxon>
        <taxon>Hexapoda</taxon>
        <taxon>Insecta</taxon>
        <taxon>Pterygota</taxon>
        <taxon>Palaeoptera</taxon>
        <taxon>Odonata</taxon>
        <taxon>Epiprocta</taxon>
        <taxon>Anisoptera</taxon>
        <taxon>Libelluloidea</taxon>
        <taxon>Libellulidae</taxon>
        <taxon>Ladona</taxon>
    </lineage>
</organism>
<dbReference type="GO" id="GO:0006284">
    <property type="term" value="P:base-excision repair"/>
    <property type="evidence" value="ECO:0007669"/>
    <property type="project" value="TreeGrafter"/>
</dbReference>
<dbReference type="GO" id="GO:0003906">
    <property type="term" value="F:DNA-(apurinic or apyrimidinic site) endonuclease activity"/>
    <property type="evidence" value="ECO:0007669"/>
    <property type="project" value="TreeGrafter"/>
</dbReference>
<feature type="active site" description="Proton donor/acceptor" evidence="11">
    <location>
        <position position="496"/>
    </location>
</feature>
<evidence type="ECO:0000256" key="6">
    <source>
        <dbReference type="ARBA" id="ARBA00022763"/>
    </source>
</evidence>
<proteinExistence type="inferred from homology"/>
<feature type="binding site" evidence="12">
    <location>
        <position position="496"/>
    </location>
    <ligand>
        <name>Mg(2+)</name>
        <dbReference type="ChEBI" id="CHEBI:18420"/>
        <label>1</label>
    </ligand>
</feature>
<comment type="cofactor">
    <cofactor evidence="2">
        <name>Mn(2+)</name>
        <dbReference type="ChEBI" id="CHEBI:29035"/>
    </cofactor>
</comment>
<evidence type="ECO:0000256" key="9">
    <source>
        <dbReference type="ARBA" id="ARBA00023204"/>
    </source>
</evidence>
<evidence type="ECO:0000259" key="16">
    <source>
        <dbReference type="Pfam" id="PF03372"/>
    </source>
</evidence>
<feature type="site" description="Transition state stabilizer" evidence="13">
    <location>
        <position position="498"/>
    </location>
</feature>
<dbReference type="InterPro" id="IPR036691">
    <property type="entry name" value="Endo/exonu/phosph_ase_sf"/>
</dbReference>
<feature type="compositionally biased region" description="Acidic residues" evidence="15">
    <location>
        <begin position="293"/>
        <end position="304"/>
    </location>
</feature>
<evidence type="ECO:0000313" key="17">
    <source>
        <dbReference type="EMBL" id="KAG8227720.1"/>
    </source>
</evidence>
<dbReference type="OrthoDB" id="498125at2759"/>
<evidence type="ECO:0000256" key="1">
    <source>
        <dbReference type="ARBA" id="ARBA00000493"/>
    </source>
</evidence>
<feature type="compositionally biased region" description="Acidic residues" evidence="15">
    <location>
        <begin position="110"/>
        <end position="127"/>
    </location>
</feature>
<evidence type="ECO:0000256" key="10">
    <source>
        <dbReference type="ARBA" id="ARBA00023242"/>
    </source>
</evidence>
<evidence type="ECO:0000256" key="8">
    <source>
        <dbReference type="ARBA" id="ARBA00022842"/>
    </source>
</evidence>
<comment type="caution">
    <text evidence="17">The sequence shown here is derived from an EMBL/GenBank/DDBJ whole genome shotgun (WGS) entry which is preliminary data.</text>
</comment>
<feature type="compositionally biased region" description="Basic and acidic residues" evidence="15">
    <location>
        <begin position="316"/>
        <end position="329"/>
    </location>
</feature>
<dbReference type="GO" id="GO:0008311">
    <property type="term" value="F:double-stranded DNA 3'-5' DNA exonuclease activity"/>
    <property type="evidence" value="ECO:0007669"/>
    <property type="project" value="UniProtKB-EC"/>
</dbReference>
<name>A0A8K0NX46_LADFU</name>
<dbReference type="InterPro" id="IPR020848">
    <property type="entry name" value="AP_endonuclease_F1_CS"/>
</dbReference>
<feature type="compositionally biased region" description="Basic residues" evidence="15">
    <location>
        <begin position="191"/>
        <end position="202"/>
    </location>
</feature>
<feature type="binding site" evidence="12">
    <location>
        <position position="593"/>
    </location>
    <ligand>
        <name>Mg(2+)</name>
        <dbReference type="ChEBI" id="CHEBI:18420"/>
        <label>1</label>
    </ligand>
</feature>
<feature type="compositionally biased region" description="Basic and acidic residues" evidence="15">
    <location>
        <begin position="18"/>
        <end position="38"/>
    </location>
</feature>
<gene>
    <name evidence="17" type="ORF">J437_LFUL008002</name>
</gene>
<evidence type="ECO:0000256" key="3">
    <source>
        <dbReference type="ARBA" id="ARBA00004123"/>
    </source>
</evidence>
<feature type="compositionally biased region" description="Basic residues" evidence="15">
    <location>
        <begin position="93"/>
        <end position="105"/>
    </location>
</feature>
<keyword evidence="7" id="KW-0378">Hydrolase</keyword>
<evidence type="ECO:0000256" key="11">
    <source>
        <dbReference type="PIRSR" id="PIRSR604808-1"/>
    </source>
</evidence>
<feature type="binding site" evidence="12">
    <location>
        <position position="357"/>
    </location>
    <ligand>
        <name>Mg(2+)</name>
        <dbReference type="ChEBI" id="CHEBI:18420"/>
        <label>1</label>
    </ligand>
</feature>
<feature type="compositionally biased region" description="Basic and acidic residues" evidence="15">
    <location>
        <begin position="271"/>
        <end position="288"/>
    </location>
</feature>
<dbReference type="AlphaFoldDB" id="A0A8K0NX46"/>
<feature type="binding site" evidence="12">
    <location>
        <position position="385"/>
    </location>
    <ligand>
        <name>Mg(2+)</name>
        <dbReference type="ChEBI" id="CHEBI:18420"/>
        <label>1</label>
    </ligand>
</feature>
<keyword evidence="18" id="KW-1185">Reference proteome</keyword>
<feature type="site" description="Important for catalytic activity" evidence="13">
    <location>
        <position position="568"/>
    </location>
</feature>
<dbReference type="NCBIfam" id="TIGR00633">
    <property type="entry name" value="xth"/>
    <property type="match status" value="1"/>
</dbReference>
<feature type="binding site" evidence="12">
    <location>
        <position position="594"/>
    </location>
    <ligand>
        <name>Mg(2+)</name>
        <dbReference type="ChEBI" id="CHEBI:18420"/>
        <label>1</label>
    </ligand>
</feature>
<sequence>MNTDKMPPKGRKGTSAITKEEKVDKIDSESDSEKDPVEAKPSPSTKTVSKEEDEEPSNEDLANSEDEDIGEKKRETKKKSYKEESDEEEVVPKKRQSQRSTKPKAKMVDVSDEDFEEEEEEESEDEYVPPAASPRGRGRGQKKRKGEESDDSGSNTKKAKRPSKKPKRKPKRKDDSDFSEEDDSDEDWGSKKSRSRGSRGRKASAPAPTRRGERATRGRQNYAEEDDVESDGPAPKAKSKSKSVDKSEPIEAKSEGEDEQGGSGPDEEVKDADSKQANGRKDKGKAVDNENGMVEEPDEEDDDKEESKPSAKRKGEKAEKTPAKKVKETPDLSTVDFSCDKKTPDGKPWNLKISSWNVAGIRALIKKNGLEYVTAENPDIFCLQETKCPEKKLPPETKIEGYHTYWNSGDKDGHSGLGLYTKEKPLEVTYSIGDSELDSEGRLITAEYEKFYVVNAYVPNSGRGLVTLPKRLKWDTQFREYLKKLDEKKPVILCGDLNVSHQPIDLANPKTNTKNAGFTQEERDGFTKLLEEGFVDSFRQLYPDKTDAYTFWTNMRNARERNVGWRLDYFVLSKRLIPNLCENSIRSQVYGSDHCPLTLFINI</sequence>
<dbReference type="EMBL" id="KZ308335">
    <property type="protein sequence ID" value="KAG8227720.1"/>
    <property type="molecule type" value="Genomic_DNA"/>
</dbReference>
<dbReference type="Proteomes" id="UP000792457">
    <property type="component" value="Unassembled WGS sequence"/>
</dbReference>
<keyword evidence="10" id="KW-0539">Nucleus</keyword>
<dbReference type="Pfam" id="PF03372">
    <property type="entry name" value="Exo_endo_phos"/>
    <property type="match status" value="1"/>
</dbReference>
<feature type="compositionally biased region" description="Acidic residues" evidence="15">
    <location>
        <begin position="51"/>
        <end position="69"/>
    </location>
</feature>
<feature type="binding site" evidence="12">
    <location>
        <position position="498"/>
    </location>
    <ligand>
        <name>Mg(2+)</name>
        <dbReference type="ChEBI" id="CHEBI:18420"/>
        <label>1</label>
    </ligand>
</feature>
<feature type="compositionally biased region" description="Acidic residues" evidence="15">
    <location>
        <begin position="256"/>
        <end position="270"/>
    </location>
</feature>
<feature type="region of interest" description="Disordered" evidence="15">
    <location>
        <begin position="1"/>
        <end position="329"/>
    </location>
</feature>
<dbReference type="PROSITE" id="PS00726">
    <property type="entry name" value="AP_NUCLEASE_F1_1"/>
    <property type="match status" value="1"/>
</dbReference>
<keyword evidence="6 14" id="KW-0227">DNA damage</keyword>
<feature type="compositionally biased region" description="Basic residues" evidence="15">
    <location>
        <begin position="157"/>
        <end position="171"/>
    </location>
</feature>
<evidence type="ECO:0000313" key="18">
    <source>
        <dbReference type="Proteomes" id="UP000792457"/>
    </source>
</evidence>
<protein>
    <recommendedName>
        <fullName evidence="14">DNA-(apurinic or apyrimidinic site) endonuclease</fullName>
        <ecNumber evidence="14">3.1.-.-</ecNumber>
    </recommendedName>
</protein>
<feature type="domain" description="Endonuclease/exonuclease/phosphatase" evidence="16">
    <location>
        <begin position="355"/>
        <end position="594"/>
    </location>
</feature>
<feature type="site" description="Interaction with DNA substrate" evidence="13">
    <location>
        <position position="594"/>
    </location>
</feature>
<feature type="compositionally biased region" description="Basic and acidic residues" evidence="15">
    <location>
        <begin position="242"/>
        <end position="255"/>
    </location>
</feature>
<dbReference type="PANTHER" id="PTHR22748:SF6">
    <property type="entry name" value="DNA-(APURINIC OR APYRIMIDINIC SITE) ENDONUCLEASE"/>
    <property type="match status" value="1"/>
</dbReference>
<keyword evidence="12" id="KW-0464">Manganese</keyword>
<dbReference type="PROSITE" id="PS51435">
    <property type="entry name" value="AP_NUCLEASE_F1_4"/>
    <property type="match status" value="1"/>
</dbReference>
<dbReference type="InterPro" id="IPR020847">
    <property type="entry name" value="AP_endonuclease_F1_BS"/>
</dbReference>
<dbReference type="CDD" id="cd09087">
    <property type="entry name" value="Ape1-like_AP-endo"/>
    <property type="match status" value="1"/>
</dbReference>
<dbReference type="InterPro" id="IPR005135">
    <property type="entry name" value="Endo/exonuclease/phosphatase"/>
</dbReference>
<dbReference type="FunFam" id="3.60.10.10:FF:000009">
    <property type="entry name" value="DNA-(apurinic or apyrimidinic site) lyase"/>
    <property type="match status" value="1"/>
</dbReference>
<evidence type="ECO:0000256" key="15">
    <source>
        <dbReference type="SAM" id="MobiDB-lite"/>
    </source>
</evidence>
<dbReference type="GO" id="GO:0046872">
    <property type="term" value="F:metal ion binding"/>
    <property type="evidence" value="ECO:0007669"/>
    <property type="project" value="UniProtKB-KW"/>
</dbReference>
<keyword evidence="9 14" id="KW-0234">DNA repair</keyword>
<dbReference type="EC" id="3.1.-.-" evidence="14"/>
<dbReference type="PROSITE" id="PS00727">
    <property type="entry name" value="AP_NUCLEASE_F1_2"/>
    <property type="match status" value="1"/>
</dbReference>
<reference evidence="17" key="1">
    <citation type="submission" date="2013-04" db="EMBL/GenBank/DDBJ databases">
        <authorList>
            <person name="Qu J."/>
            <person name="Murali S.C."/>
            <person name="Bandaranaike D."/>
            <person name="Bellair M."/>
            <person name="Blankenburg K."/>
            <person name="Chao H."/>
            <person name="Dinh H."/>
            <person name="Doddapaneni H."/>
            <person name="Downs B."/>
            <person name="Dugan-Rocha S."/>
            <person name="Elkadiri S."/>
            <person name="Gnanaolivu R.D."/>
            <person name="Hernandez B."/>
            <person name="Javaid M."/>
            <person name="Jayaseelan J.C."/>
            <person name="Lee S."/>
            <person name="Li M."/>
            <person name="Ming W."/>
            <person name="Munidasa M."/>
            <person name="Muniz J."/>
            <person name="Nguyen L."/>
            <person name="Ongeri F."/>
            <person name="Osuji N."/>
            <person name="Pu L.-L."/>
            <person name="Puazo M."/>
            <person name="Qu C."/>
            <person name="Quiroz J."/>
            <person name="Raj R."/>
            <person name="Weissenberger G."/>
            <person name="Xin Y."/>
            <person name="Zou X."/>
            <person name="Han Y."/>
            <person name="Richards S."/>
            <person name="Worley K."/>
            <person name="Muzny D."/>
            <person name="Gibbs R."/>
        </authorList>
    </citation>
    <scope>NUCLEOTIDE SEQUENCE</scope>
    <source>
        <strain evidence="17">Sampled in the wild</strain>
    </source>
</reference>
<dbReference type="PANTHER" id="PTHR22748">
    <property type="entry name" value="AP ENDONUCLEASE"/>
    <property type="match status" value="1"/>
</dbReference>
<evidence type="ECO:0000256" key="14">
    <source>
        <dbReference type="RuleBase" id="RU362131"/>
    </source>
</evidence>
<dbReference type="InterPro" id="IPR004808">
    <property type="entry name" value="AP_endonuc_1"/>
</dbReference>
<feature type="active site" evidence="11">
    <location>
        <position position="457"/>
    </location>
</feature>
<dbReference type="GO" id="GO:0003677">
    <property type="term" value="F:DNA binding"/>
    <property type="evidence" value="ECO:0007669"/>
    <property type="project" value="InterPro"/>
</dbReference>
<dbReference type="GO" id="GO:0008081">
    <property type="term" value="F:phosphoric diester hydrolase activity"/>
    <property type="evidence" value="ECO:0007669"/>
    <property type="project" value="TreeGrafter"/>
</dbReference>
<dbReference type="NCBIfam" id="TIGR00195">
    <property type="entry name" value="exoDNase_III"/>
    <property type="match status" value="1"/>
</dbReference>
<dbReference type="GO" id="GO:0005634">
    <property type="term" value="C:nucleus"/>
    <property type="evidence" value="ECO:0007669"/>
    <property type="project" value="UniProtKB-SubCell"/>
</dbReference>
<comment type="catalytic activity">
    <reaction evidence="1">
        <text>Exonucleolytic cleavage in the 3'- to 5'-direction to yield nucleoside 5'-phosphates.</text>
        <dbReference type="EC" id="3.1.11.2"/>
    </reaction>
</comment>
<evidence type="ECO:0000256" key="12">
    <source>
        <dbReference type="PIRSR" id="PIRSR604808-2"/>
    </source>
</evidence>
<evidence type="ECO:0000256" key="4">
    <source>
        <dbReference type="ARBA" id="ARBA00007092"/>
    </source>
</evidence>
<keyword evidence="8 12" id="KW-0460">Magnesium</keyword>
<keyword evidence="5 12" id="KW-0479">Metal-binding</keyword>
<reference evidence="17" key="2">
    <citation type="submission" date="2017-10" db="EMBL/GenBank/DDBJ databases">
        <title>Ladona fulva Genome sequencing and assembly.</title>
        <authorList>
            <person name="Murali S."/>
            <person name="Richards S."/>
            <person name="Bandaranaike D."/>
            <person name="Bellair M."/>
            <person name="Blankenburg K."/>
            <person name="Chao H."/>
            <person name="Dinh H."/>
            <person name="Doddapaneni H."/>
            <person name="Dugan-Rocha S."/>
            <person name="Elkadiri S."/>
            <person name="Gnanaolivu R."/>
            <person name="Hernandez B."/>
            <person name="Skinner E."/>
            <person name="Javaid M."/>
            <person name="Lee S."/>
            <person name="Li M."/>
            <person name="Ming W."/>
            <person name="Munidasa M."/>
            <person name="Muniz J."/>
            <person name="Nguyen L."/>
            <person name="Hughes D."/>
            <person name="Osuji N."/>
            <person name="Pu L.-L."/>
            <person name="Puazo M."/>
            <person name="Qu C."/>
            <person name="Quiroz J."/>
            <person name="Raj R."/>
            <person name="Weissenberger G."/>
            <person name="Xin Y."/>
            <person name="Zou X."/>
            <person name="Han Y."/>
            <person name="Worley K."/>
            <person name="Muzny D."/>
            <person name="Gibbs R."/>
        </authorList>
    </citation>
    <scope>NUCLEOTIDE SEQUENCE</scope>
    <source>
        <strain evidence="17">Sampled in the wild</strain>
    </source>
</reference>
<evidence type="ECO:0000256" key="5">
    <source>
        <dbReference type="ARBA" id="ARBA00022723"/>
    </source>
</evidence>
<accession>A0A8K0NX46</accession>
<dbReference type="SUPFAM" id="SSF56219">
    <property type="entry name" value="DNase I-like"/>
    <property type="match status" value="1"/>
</dbReference>